<dbReference type="EMBL" id="NKQU01000154">
    <property type="protein sequence ID" value="OZI86968.1"/>
    <property type="molecule type" value="Genomic_DNA"/>
</dbReference>
<dbReference type="AlphaFoldDB" id="A0A261WLD4"/>
<organism evidence="1 2">
    <name type="scientific">Pseudomonas avellanae</name>
    <dbReference type="NCBI Taxonomy" id="46257"/>
    <lineage>
        <taxon>Bacteria</taxon>
        <taxon>Pseudomonadati</taxon>
        <taxon>Pseudomonadota</taxon>
        <taxon>Gammaproteobacteria</taxon>
        <taxon>Pseudomonadales</taxon>
        <taxon>Pseudomonadaceae</taxon>
        <taxon>Pseudomonas</taxon>
    </lineage>
</organism>
<comment type="caution">
    <text evidence="1">The sequence shown here is derived from an EMBL/GenBank/DDBJ whole genome shotgun (WGS) entry which is preliminary data.</text>
</comment>
<name>A0A261WLD4_9PSED</name>
<evidence type="ECO:0000313" key="1">
    <source>
        <dbReference type="EMBL" id="OZI86968.1"/>
    </source>
</evidence>
<protein>
    <submittedName>
        <fullName evidence="1">Uncharacterized protein</fullName>
    </submittedName>
</protein>
<reference evidence="2" key="1">
    <citation type="journal article" date="2016" name="Sci. Rep.">
        <title>Genome analysis of the kiwifruit canker pathogen Pseudomonas syringae pv. actinidiae biovar 5.</title>
        <authorList>
            <person name="Fujikawa T."/>
            <person name="Sawada H."/>
        </authorList>
    </citation>
    <scope>NUCLEOTIDE SEQUENCE [LARGE SCALE GENOMIC DNA]</scope>
    <source>
        <strain evidence="2">MAFF 212061</strain>
    </source>
</reference>
<gene>
    <name evidence="1" type="ORF">CFN58_07280</name>
</gene>
<accession>A0A261WLD4</accession>
<dbReference type="Proteomes" id="UP000217163">
    <property type="component" value="Unassembled WGS sequence"/>
</dbReference>
<evidence type="ECO:0000313" key="2">
    <source>
        <dbReference type="Proteomes" id="UP000217163"/>
    </source>
</evidence>
<sequence>MLNELITILARRAEDAGFHEASTQQYLSAGNRNWSDGALEGELGYWESSFASILLVDITTEHGVDARRHAKLAETFLDAAIVQRERSGLVVDGYLVLAATQVSEEFQAFILDIERDVRFVRKHVVTWGAKGWERYERITPLGLERVDGHEEPPVFASEEADYHQLLELLAKFGSAELAERHGKEWNLNE</sequence>
<proteinExistence type="predicted"/>